<feature type="transmembrane region" description="Helical" evidence="5">
    <location>
        <begin position="108"/>
        <end position="130"/>
    </location>
</feature>
<evidence type="ECO:0000256" key="1">
    <source>
        <dbReference type="ARBA" id="ARBA00004651"/>
    </source>
</evidence>
<organism evidence="7 8">
    <name type="scientific">Streptomyces brasiliensis</name>
    <dbReference type="NCBI Taxonomy" id="1954"/>
    <lineage>
        <taxon>Bacteria</taxon>
        <taxon>Bacillati</taxon>
        <taxon>Actinomycetota</taxon>
        <taxon>Actinomycetes</taxon>
        <taxon>Kitasatosporales</taxon>
        <taxon>Streptomycetaceae</taxon>
        <taxon>Streptomyces</taxon>
    </lineage>
</organism>
<dbReference type="Proteomes" id="UP000657574">
    <property type="component" value="Unassembled WGS sequence"/>
</dbReference>
<feature type="transmembrane region" description="Helical" evidence="5">
    <location>
        <begin position="142"/>
        <end position="167"/>
    </location>
</feature>
<evidence type="ECO:0000256" key="2">
    <source>
        <dbReference type="ARBA" id="ARBA00022692"/>
    </source>
</evidence>
<feature type="domain" description="Major facilitator superfamily (MFS) profile" evidence="6">
    <location>
        <begin position="19"/>
        <end position="250"/>
    </location>
</feature>
<dbReference type="Pfam" id="PF07690">
    <property type="entry name" value="MFS_1"/>
    <property type="match status" value="1"/>
</dbReference>
<evidence type="ECO:0000256" key="5">
    <source>
        <dbReference type="SAM" id="Phobius"/>
    </source>
</evidence>
<dbReference type="InterPro" id="IPR036259">
    <property type="entry name" value="MFS_trans_sf"/>
</dbReference>
<dbReference type="GO" id="GO:0005886">
    <property type="term" value="C:plasma membrane"/>
    <property type="evidence" value="ECO:0007669"/>
    <property type="project" value="UniProtKB-SubCell"/>
</dbReference>
<protein>
    <recommendedName>
        <fullName evidence="6">Major facilitator superfamily (MFS) profile domain-containing protein</fullName>
    </recommendedName>
</protein>
<accession>A0A917P862</accession>
<reference evidence="7" key="2">
    <citation type="submission" date="2020-09" db="EMBL/GenBank/DDBJ databases">
        <authorList>
            <person name="Sun Q."/>
            <person name="Ohkuma M."/>
        </authorList>
    </citation>
    <scope>NUCLEOTIDE SEQUENCE</scope>
    <source>
        <strain evidence="7">JCM 3086</strain>
    </source>
</reference>
<dbReference type="InterPro" id="IPR005829">
    <property type="entry name" value="Sugar_transporter_CS"/>
</dbReference>
<keyword evidence="4 5" id="KW-0472">Membrane</keyword>
<gene>
    <name evidence="7" type="ORF">GCM10010121_090790</name>
</gene>
<sequence>MSILEQVKNAPMSRAQIQAVVLCLAMNLLDGFDLLATSFVGPTIGKEWGLSSSQVGFLLSSGLSGMAFGALFVAPLADRIGRRRLTLAGLAMASLGMLGASASQNFGQLLTCRVLTGTAVGIMAASLPVLASESANHKRRGLVVALITTGYGLGSVAAGLLTYYLVIPFGWRPVFLIGGITTAVLFAVGLRLLPESIDYLVTSRPRDALAKLNRMLVAMGHSQVEVSPWSWTRDRYAARRVGAAAWSRPG</sequence>
<evidence type="ECO:0000256" key="3">
    <source>
        <dbReference type="ARBA" id="ARBA00022989"/>
    </source>
</evidence>
<keyword evidence="2 5" id="KW-0812">Transmembrane</keyword>
<keyword evidence="3 5" id="KW-1133">Transmembrane helix</keyword>
<dbReference type="PROSITE" id="PS00216">
    <property type="entry name" value="SUGAR_TRANSPORT_1"/>
    <property type="match status" value="1"/>
</dbReference>
<feature type="transmembrane region" description="Helical" evidence="5">
    <location>
        <begin position="55"/>
        <end position="73"/>
    </location>
</feature>
<comment type="subcellular location">
    <subcellularLocation>
        <location evidence="1">Cell membrane</location>
        <topology evidence="1">Multi-pass membrane protein</topology>
    </subcellularLocation>
</comment>
<keyword evidence="8" id="KW-1185">Reference proteome</keyword>
<dbReference type="EMBL" id="BMQA01000089">
    <property type="protein sequence ID" value="GGJ65924.1"/>
    <property type="molecule type" value="Genomic_DNA"/>
</dbReference>
<dbReference type="SUPFAM" id="SSF103473">
    <property type="entry name" value="MFS general substrate transporter"/>
    <property type="match status" value="1"/>
</dbReference>
<dbReference type="InterPro" id="IPR011701">
    <property type="entry name" value="MFS"/>
</dbReference>
<dbReference type="GO" id="GO:0046943">
    <property type="term" value="F:carboxylic acid transmembrane transporter activity"/>
    <property type="evidence" value="ECO:0007669"/>
    <property type="project" value="TreeGrafter"/>
</dbReference>
<reference evidence="7" key="1">
    <citation type="journal article" date="2014" name="Int. J. Syst. Evol. Microbiol.">
        <title>Complete genome sequence of Corynebacterium casei LMG S-19264T (=DSM 44701T), isolated from a smear-ripened cheese.</title>
        <authorList>
            <consortium name="US DOE Joint Genome Institute (JGI-PGF)"/>
            <person name="Walter F."/>
            <person name="Albersmeier A."/>
            <person name="Kalinowski J."/>
            <person name="Ruckert C."/>
        </authorList>
    </citation>
    <scope>NUCLEOTIDE SEQUENCE</scope>
    <source>
        <strain evidence="7">JCM 3086</strain>
    </source>
</reference>
<proteinExistence type="predicted"/>
<name>A0A917P862_9ACTN</name>
<dbReference type="RefSeq" id="WP_229841573.1">
    <property type="nucleotide sequence ID" value="NZ_BMQA01000089.1"/>
</dbReference>
<dbReference type="PANTHER" id="PTHR23508">
    <property type="entry name" value="CARBOXYLIC ACID TRANSPORTER PROTEIN HOMOLOG"/>
    <property type="match status" value="1"/>
</dbReference>
<evidence type="ECO:0000313" key="7">
    <source>
        <dbReference type="EMBL" id="GGJ65924.1"/>
    </source>
</evidence>
<feature type="transmembrane region" description="Helical" evidence="5">
    <location>
        <begin position="85"/>
        <end position="102"/>
    </location>
</feature>
<comment type="caution">
    <text evidence="7">The sequence shown here is derived from an EMBL/GenBank/DDBJ whole genome shotgun (WGS) entry which is preliminary data.</text>
</comment>
<dbReference type="InterPro" id="IPR020846">
    <property type="entry name" value="MFS_dom"/>
</dbReference>
<dbReference type="Gene3D" id="1.20.1250.20">
    <property type="entry name" value="MFS general substrate transporter like domains"/>
    <property type="match status" value="1"/>
</dbReference>
<dbReference type="PANTHER" id="PTHR23508:SF10">
    <property type="entry name" value="CARBOXYLIC ACID TRANSPORTER PROTEIN HOMOLOG"/>
    <property type="match status" value="1"/>
</dbReference>
<evidence type="ECO:0000259" key="6">
    <source>
        <dbReference type="PROSITE" id="PS50850"/>
    </source>
</evidence>
<feature type="transmembrane region" description="Helical" evidence="5">
    <location>
        <begin position="173"/>
        <end position="193"/>
    </location>
</feature>
<evidence type="ECO:0000256" key="4">
    <source>
        <dbReference type="ARBA" id="ARBA00023136"/>
    </source>
</evidence>
<dbReference type="AlphaFoldDB" id="A0A917P862"/>
<dbReference type="PROSITE" id="PS50850">
    <property type="entry name" value="MFS"/>
    <property type="match status" value="1"/>
</dbReference>
<evidence type="ECO:0000313" key="8">
    <source>
        <dbReference type="Proteomes" id="UP000657574"/>
    </source>
</evidence>